<name>A0A517KW01_9PEZI</name>
<evidence type="ECO:0008006" key="5">
    <source>
        <dbReference type="Google" id="ProtNLM"/>
    </source>
</evidence>
<dbReference type="InterPro" id="IPR007736">
    <property type="entry name" value="Caleosin-related"/>
</dbReference>
<evidence type="ECO:0000256" key="1">
    <source>
        <dbReference type="ARBA" id="ARBA00006765"/>
    </source>
</evidence>
<organism evidence="3 4">
    <name type="scientific">Venturia effusa</name>
    <dbReference type="NCBI Taxonomy" id="50376"/>
    <lineage>
        <taxon>Eukaryota</taxon>
        <taxon>Fungi</taxon>
        <taxon>Dikarya</taxon>
        <taxon>Ascomycota</taxon>
        <taxon>Pezizomycotina</taxon>
        <taxon>Dothideomycetes</taxon>
        <taxon>Pleosporomycetidae</taxon>
        <taxon>Venturiales</taxon>
        <taxon>Venturiaceae</taxon>
        <taxon>Venturia</taxon>
    </lineage>
</organism>
<proteinExistence type="inferred from homology"/>
<comment type="similarity">
    <text evidence="1">Belongs to the caleosin family.</text>
</comment>
<feature type="transmembrane region" description="Helical" evidence="2">
    <location>
        <begin position="145"/>
        <end position="164"/>
    </location>
</feature>
<dbReference type="AlphaFoldDB" id="A0A517KW01"/>
<dbReference type="Pfam" id="PF05042">
    <property type="entry name" value="Caleosin"/>
    <property type="match status" value="1"/>
</dbReference>
<dbReference type="PANTHER" id="PTHR31495:SF0">
    <property type="entry name" value="BINDING PROTEIN CALEOSIN, PUTATIVE (AFU_ORTHOLOGUE AFUA_5G13750)-RELATED"/>
    <property type="match status" value="1"/>
</dbReference>
<dbReference type="PANTHER" id="PTHR31495">
    <property type="entry name" value="PEROXYGENASE 3-RELATED"/>
    <property type="match status" value="1"/>
</dbReference>
<feature type="transmembrane region" description="Helical" evidence="2">
    <location>
        <begin position="241"/>
        <end position="259"/>
    </location>
</feature>
<accession>A0A517KW01</accession>
<dbReference type="EMBL" id="CP042185">
    <property type="protein sequence ID" value="QDS67549.1"/>
    <property type="molecule type" value="Genomic_DNA"/>
</dbReference>
<keyword evidence="4" id="KW-1185">Reference proteome</keyword>
<dbReference type="Proteomes" id="UP000316270">
    <property type="component" value="Chromosome 1"/>
</dbReference>
<dbReference type="STRING" id="50376.A0A517KW01"/>
<evidence type="ECO:0000313" key="3">
    <source>
        <dbReference type="EMBL" id="QDS67549.1"/>
    </source>
</evidence>
<protein>
    <recommendedName>
        <fullName evidence="5">EF-hand domain-containing protein</fullName>
    </recommendedName>
</protein>
<dbReference type="OrthoDB" id="640742at2759"/>
<sequence>MSPGISYAEAAADPKTNGTTGNLDSDTKKVLIGTAKHDQARGYKLVGKANIEGVPIDKPYCNSISEAPITVERRSYVPGSDDILIDAGTPRATLAASKESPNGTVEGDWAAKHQHQTVLQQHVSYWDPNNDGIVSPYDTYLGVRAWGWSIFLSLIVVLIIHPALSYPTVPGLLPDPFFRIYLHNIHKDKHGSSTMTYDTEGRFRPQNFEDIFAKYDRGNKGGLDAWDVLRMIKGYRLVMDFFGWAAVGFEWFATYLLLWPEDGVMKKDEIRRIYDGSIFQYKADEYARKSGRKA</sequence>
<keyword evidence="2" id="KW-1133">Transmembrane helix</keyword>
<keyword evidence="2" id="KW-0812">Transmembrane</keyword>
<dbReference type="GO" id="GO:0004497">
    <property type="term" value="F:monooxygenase activity"/>
    <property type="evidence" value="ECO:0007669"/>
    <property type="project" value="TreeGrafter"/>
</dbReference>
<keyword evidence="2" id="KW-0472">Membrane</keyword>
<gene>
    <name evidence="3" type="ORF">FKW77_003002</name>
</gene>
<evidence type="ECO:0000256" key="2">
    <source>
        <dbReference type="SAM" id="Phobius"/>
    </source>
</evidence>
<dbReference type="GO" id="GO:0005509">
    <property type="term" value="F:calcium ion binding"/>
    <property type="evidence" value="ECO:0007669"/>
    <property type="project" value="TreeGrafter"/>
</dbReference>
<evidence type="ECO:0000313" key="4">
    <source>
        <dbReference type="Proteomes" id="UP000316270"/>
    </source>
</evidence>
<reference evidence="3 4" key="1">
    <citation type="submission" date="2019-07" db="EMBL/GenBank/DDBJ databases">
        <title>Finished genome of Venturia effusa.</title>
        <authorList>
            <person name="Young C.A."/>
            <person name="Cox M.P."/>
            <person name="Ganley A.R.D."/>
            <person name="David W.J."/>
        </authorList>
    </citation>
    <scope>NUCLEOTIDE SEQUENCE [LARGE SCALE GENOMIC DNA]</scope>
    <source>
        <strain evidence="4">albino</strain>
    </source>
</reference>